<evidence type="ECO:0000256" key="1">
    <source>
        <dbReference type="ARBA" id="ARBA00004141"/>
    </source>
</evidence>
<dbReference type="GO" id="GO:0016020">
    <property type="term" value="C:membrane"/>
    <property type="evidence" value="ECO:0007669"/>
    <property type="project" value="UniProtKB-SubCell"/>
</dbReference>
<dbReference type="eggNOG" id="COG3307">
    <property type="taxonomic scope" value="Bacteria"/>
</dbReference>
<dbReference type="KEGG" id="syc:syc1156_d"/>
<dbReference type="InterPro" id="IPR051533">
    <property type="entry name" value="WaaL-like"/>
</dbReference>
<dbReference type="AlphaFoldDB" id="A0A0H3K2A5"/>
<sequence length="467" mass="51571">MTVWQTLTFAHYQPQQWGHSSFLHRLFGSLRAWRASSQLLVWSEALGGFLLAVVYGSAPFVPSSALGLGLAAIAAYWALLSLTDIDLRQATPIHWLVLLYWGVDALATGLSPVRAAALVGLAKLTLYLLVFALAARVLRNPRLRSLLFSVVVITSLFVSVYGLNQWIYGVEELATWVDRNSVADFTSRVYSYLGNPNLLAAYLVPTTAFSAAAIGVWRGWLPKLLAIAATGASSLCLILTYSRGGWLGFVAMIFVWALLGLYWFQPRLPAPWRRWLFPVVLGGLVAVLLVAVLGLEPLRVRVLSIFVGREDSSNNFRINVWLAVLQMIQDRPWLGIGPGNTAFNLVYPLYQQARFTALSAYSVPLEVAVEGGLLGLTAFAWLLLVTAVTAVRQVSRLRRDRNPQAFWLMASLAGLAGMLGHGLFDTVLYRPEASTLWWLCIGAIASFWQPQPSKQLPPEAEHSDEKM</sequence>
<feature type="transmembrane region" description="Helical" evidence="5">
    <location>
        <begin position="116"/>
        <end position="134"/>
    </location>
</feature>
<dbReference type="NCBIfam" id="TIGR00947">
    <property type="entry name" value="2A73"/>
    <property type="match status" value="1"/>
</dbReference>
<accession>A0A0H3K2A5</accession>
<feature type="transmembrane region" description="Helical" evidence="5">
    <location>
        <begin position="276"/>
        <end position="295"/>
    </location>
</feature>
<feature type="transmembrane region" description="Helical" evidence="5">
    <location>
        <begin position="199"/>
        <end position="217"/>
    </location>
</feature>
<evidence type="ECO:0000313" key="8">
    <source>
        <dbReference type="Proteomes" id="UP000001175"/>
    </source>
</evidence>
<evidence type="ECO:0000256" key="3">
    <source>
        <dbReference type="ARBA" id="ARBA00022989"/>
    </source>
</evidence>
<dbReference type="PANTHER" id="PTHR37422:SF22">
    <property type="entry name" value="SLR1515 PROTEIN"/>
    <property type="match status" value="1"/>
</dbReference>
<feature type="transmembrane region" description="Helical" evidence="5">
    <location>
        <begin position="64"/>
        <end position="80"/>
    </location>
</feature>
<dbReference type="Pfam" id="PF04932">
    <property type="entry name" value="Wzy_C"/>
    <property type="match status" value="1"/>
</dbReference>
<evidence type="ECO:0000256" key="4">
    <source>
        <dbReference type="ARBA" id="ARBA00023136"/>
    </source>
</evidence>
<feature type="domain" description="O-antigen ligase-related" evidence="6">
    <location>
        <begin position="231"/>
        <end position="379"/>
    </location>
</feature>
<name>A0A0H3K2A5_SYNP6</name>
<feature type="transmembrane region" description="Helical" evidence="5">
    <location>
        <begin position="224"/>
        <end position="241"/>
    </location>
</feature>
<keyword evidence="4 5" id="KW-0472">Membrane</keyword>
<dbReference type="RefSeq" id="WP_011243468.1">
    <property type="nucleotide sequence ID" value="NC_006576.1"/>
</dbReference>
<gene>
    <name evidence="7" type="ordered locus">syc1156_d</name>
</gene>
<dbReference type="InterPro" id="IPR007016">
    <property type="entry name" value="O-antigen_ligase-rel_domated"/>
</dbReference>
<feature type="transmembrane region" description="Helical" evidence="5">
    <location>
        <begin position="247"/>
        <end position="264"/>
    </location>
</feature>
<evidence type="ECO:0000256" key="2">
    <source>
        <dbReference type="ARBA" id="ARBA00022692"/>
    </source>
</evidence>
<dbReference type="InterPro" id="IPR006007">
    <property type="entry name" value="Inorganic_carbon_transpt"/>
</dbReference>
<keyword evidence="2 5" id="KW-0812">Transmembrane</keyword>
<feature type="transmembrane region" description="Helical" evidence="5">
    <location>
        <begin position="146"/>
        <end position="168"/>
    </location>
</feature>
<feature type="transmembrane region" description="Helical" evidence="5">
    <location>
        <begin position="406"/>
        <end position="424"/>
    </location>
</feature>
<proteinExistence type="predicted"/>
<evidence type="ECO:0000256" key="5">
    <source>
        <dbReference type="SAM" id="Phobius"/>
    </source>
</evidence>
<evidence type="ECO:0000259" key="6">
    <source>
        <dbReference type="Pfam" id="PF04932"/>
    </source>
</evidence>
<keyword evidence="3 5" id="KW-1133">Transmembrane helix</keyword>
<organism evidence="7 8">
    <name type="scientific">Synechococcus sp. (strain ATCC 27144 / PCC 6301 / SAUG 1402/1)</name>
    <name type="common">Anacystis nidulans</name>
    <dbReference type="NCBI Taxonomy" id="269084"/>
    <lineage>
        <taxon>Bacteria</taxon>
        <taxon>Bacillati</taxon>
        <taxon>Cyanobacteriota</taxon>
        <taxon>Cyanophyceae</taxon>
        <taxon>Synechococcales</taxon>
        <taxon>Synechococcaceae</taxon>
        <taxon>Synechococcus</taxon>
    </lineage>
</organism>
<comment type="subcellular location">
    <subcellularLocation>
        <location evidence="1">Membrane</location>
        <topology evidence="1">Multi-pass membrane protein</topology>
    </subcellularLocation>
</comment>
<feature type="transmembrane region" description="Helical" evidence="5">
    <location>
        <begin position="373"/>
        <end position="394"/>
    </location>
</feature>
<dbReference type="GeneID" id="72429175"/>
<evidence type="ECO:0000313" key="7">
    <source>
        <dbReference type="EMBL" id="BAD79346.1"/>
    </source>
</evidence>
<dbReference type="EMBL" id="AP008231">
    <property type="protein sequence ID" value="BAD79346.1"/>
    <property type="molecule type" value="Genomic_DNA"/>
</dbReference>
<protein>
    <recommendedName>
        <fullName evidence="6">O-antigen ligase-related domain-containing protein</fullName>
    </recommendedName>
</protein>
<feature type="transmembrane region" description="Helical" evidence="5">
    <location>
        <begin position="92"/>
        <end position="110"/>
    </location>
</feature>
<dbReference type="PANTHER" id="PTHR37422">
    <property type="entry name" value="TEICHURONIC ACID BIOSYNTHESIS PROTEIN TUAE"/>
    <property type="match status" value="1"/>
</dbReference>
<reference evidence="7 8" key="1">
    <citation type="journal article" date="2007" name="Photosyn. Res.">
        <title>Complete nucleotide sequence of the freshwater unicellular cyanobacterium Synechococcus elongatus PCC 6301 chromosome: gene content and organization.</title>
        <authorList>
            <person name="Sugita C."/>
            <person name="Ogata K."/>
            <person name="Shikata M."/>
            <person name="Jikuya H."/>
            <person name="Takano J."/>
            <person name="Furumichi M."/>
            <person name="Kanehisa M."/>
            <person name="Omata T."/>
            <person name="Sugiura M."/>
            <person name="Sugita M."/>
        </authorList>
    </citation>
    <scope>NUCLEOTIDE SEQUENCE [LARGE SCALE GENOMIC DNA]</scope>
    <source>
        <strain evidence="8">ATCC 27144 / PCC 6301 / SAUG 1402/1</strain>
    </source>
</reference>
<feature type="transmembrane region" description="Helical" evidence="5">
    <location>
        <begin position="39"/>
        <end position="58"/>
    </location>
</feature>
<dbReference type="Proteomes" id="UP000001175">
    <property type="component" value="Chromosome"/>
</dbReference>